<evidence type="ECO:0000256" key="1">
    <source>
        <dbReference type="SAM" id="SignalP"/>
    </source>
</evidence>
<organism evidence="2 3">
    <name type="scientific">Brevundimonas viscosa</name>
    <dbReference type="NCBI Taxonomy" id="871741"/>
    <lineage>
        <taxon>Bacteria</taxon>
        <taxon>Pseudomonadati</taxon>
        <taxon>Pseudomonadota</taxon>
        <taxon>Alphaproteobacteria</taxon>
        <taxon>Caulobacterales</taxon>
        <taxon>Caulobacteraceae</taxon>
        <taxon>Brevundimonas</taxon>
    </lineage>
</organism>
<dbReference type="Proteomes" id="UP000198788">
    <property type="component" value="Unassembled WGS sequence"/>
</dbReference>
<dbReference type="STRING" id="871741.SAMN05192570_0348"/>
<evidence type="ECO:0000313" key="2">
    <source>
        <dbReference type="EMBL" id="SFS30163.1"/>
    </source>
</evidence>
<sequence>MKKLLIAALAATLASATGAAAQDASATATYGQTRLRSGFTPDPHSVRITAGGSIDASRIGSPCTGSIANAPDYEVTYTAGSLPLYIYAQADSDTTLVVNGPDGQWYCDDDSNGGLNPQVTFNSPRSGTYDIWVGTFGGGTASATLHISELSDDDSGPDPDDSSAMPDASLRATYGEVSLRNGFTPDPHRVSLTAGGSVPASNVSSSCSGSIAVAPDYQVTYTAGSLPLVFRSQSSTDTTLVINGPDGQWSCDDDGWQSNNAEIRFDKPMSGVYDVWVGVYGGGTARADLLVTEVP</sequence>
<dbReference type="AlphaFoldDB" id="A0A1I6NQG8"/>
<reference evidence="3" key="1">
    <citation type="submission" date="2016-10" db="EMBL/GenBank/DDBJ databases">
        <authorList>
            <person name="Varghese N."/>
            <person name="Submissions S."/>
        </authorList>
    </citation>
    <scope>NUCLEOTIDE SEQUENCE [LARGE SCALE GENOMIC DNA]</scope>
    <source>
        <strain evidence="3">CGMCC 1.10683</strain>
    </source>
</reference>
<gene>
    <name evidence="2" type="ORF">SAMN05192570_0348</name>
</gene>
<keyword evidence="1" id="KW-0732">Signal</keyword>
<protein>
    <recommendedName>
        <fullName evidence="4">Pre-peptidase C-terminal domain-containing protein</fullName>
    </recommendedName>
</protein>
<evidence type="ECO:0008006" key="4">
    <source>
        <dbReference type="Google" id="ProtNLM"/>
    </source>
</evidence>
<keyword evidence="3" id="KW-1185">Reference proteome</keyword>
<feature type="chain" id="PRO_5011573254" description="Pre-peptidase C-terminal domain-containing protein" evidence="1">
    <location>
        <begin position="22"/>
        <end position="295"/>
    </location>
</feature>
<accession>A0A1I6NQG8</accession>
<evidence type="ECO:0000313" key="3">
    <source>
        <dbReference type="Proteomes" id="UP000198788"/>
    </source>
</evidence>
<dbReference type="RefSeq" id="WP_092306144.1">
    <property type="nucleotide sequence ID" value="NZ_FOZV01000001.1"/>
</dbReference>
<proteinExistence type="predicted"/>
<feature type="signal peptide" evidence="1">
    <location>
        <begin position="1"/>
        <end position="21"/>
    </location>
</feature>
<dbReference type="Gene3D" id="2.60.120.380">
    <property type="match status" value="1"/>
</dbReference>
<name>A0A1I6NQG8_9CAUL</name>
<dbReference type="OrthoDB" id="5973611at2"/>
<dbReference type="EMBL" id="FOZV01000001">
    <property type="protein sequence ID" value="SFS30163.1"/>
    <property type="molecule type" value="Genomic_DNA"/>
</dbReference>